<dbReference type="PANTHER" id="PTHR46411:SF3">
    <property type="entry name" value="AAA+ ATPASE DOMAIN-CONTAINING PROTEIN"/>
    <property type="match status" value="1"/>
</dbReference>
<dbReference type="EMBL" id="FJOG01000017">
    <property type="protein sequence ID" value="CZR61019.1"/>
    <property type="molecule type" value="Genomic_DNA"/>
</dbReference>
<protein>
    <recommendedName>
        <fullName evidence="1">AAA+ ATPase domain-containing protein</fullName>
    </recommendedName>
</protein>
<dbReference type="STRING" id="576137.A0A1L7X7M4"/>
<keyword evidence="3" id="KW-1185">Reference proteome</keyword>
<dbReference type="Pfam" id="PF00004">
    <property type="entry name" value="AAA"/>
    <property type="match status" value="1"/>
</dbReference>
<dbReference type="InterPro" id="IPR054289">
    <property type="entry name" value="DUF7025"/>
</dbReference>
<evidence type="ECO:0000259" key="1">
    <source>
        <dbReference type="SMART" id="SM00382"/>
    </source>
</evidence>
<dbReference type="PANTHER" id="PTHR46411">
    <property type="entry name" value="FAMILY ATPASE, PUTATIVE-RELATED"/>
    <property type="match status" value="1"/>
</dbReference>
<dbReference type="Pfam" id="PF22942">
    <property type="entry name" value="DUF7025"/>
    <property type="match status" value="1"/>
</dbReference>
<dbReference type="InterPro" id="IPR027417">
    <property type="entry name" value="P-loop_NTPase"/>
</dbReference>
<reference evidence="2 3" key="1">
    <citation type="submission" date="2016-03" db="EMBL/GenBank/DDBJ databases">
        <authorList>
            <person name="Ploux O."/>
        </authorList>
    </citation>
    <scope>NUCLEOTIDE SEQUENCE [LARGE SCALE GENOMIC DNA]</scope>
    <source>
        <strain evidence="2 3">UAMH 11012</strain>
    </source>
</reference>
<proteinExistence type="predicted"/>
<dbReference type="OrthoDB" id="10042665at2759"/>
<feature type="domain" description="AAA+ ATPase" evidence="1">
    <location>
        <begin position="432"/>
        <end position="559"/>
    </location>
</feature>
<gene>
    <name evidence="2" type="ORF">PAC_10915</name>
</gene>
<organism evidence="2 3">
    <name type="scientific">Phialocephala subalpina</name>
    <dbReference type="NCBI Taxonomy" id="576137"/>
    <lineage>
        <taxon>Eukaryota</taxon>
        <taxon>Fungi</taxon>
        <taxon>Dikarya</taxon>
        <taxon>Ascomycota</taxon>
        <taxon>Pezizomycotina</taxon>
        <taxon>Leotiomycetes</taxon>
        <taxon>Helotiales</taxon>
        <taxon>Mollisiaceae</taxon>
        <taxon>Phialocephala</taxon>
        <taxon>Phialocephala fortinii species complex</taxon>
    </lineage>
</organism>
<dbReference type="Gene3D" id="3.40.50.300">
    <property type="entry name" value="P-loop containing nucleotide triphosphate hydrolases"/>
    <property type="match status" value="1"/>
</dbReference>
<dbReference type="SUPFAM" id="SSF52540">
    <property type="entry name" value="P-loop containing nucleoside triphosphate hydrolases"/>
    <property type="match status" value="1"/>
</dbReference>
<dbReference type="GO" id="GO:0016887">
    <property type="term" value="F:ATP hydrolysis activity"/>
    <property type="evidence" value="ECO:0007669"/>
    <property type="project" value="InterPro"/>
</dbReference>
<dbReference type="GO" id="GO:0005524">
    <property type="term" value="F:ATP binding"/>
    <property type="evidence" value="ECO:0007669"/>
    <property type="project" value="InterPro"/>
</dbReference>
<evidence type="ECO:0000313" key="2">
    <source>
        <dbReference type="EMBL" id="CZR61019.1"/>
    </source>
</evidence>
<dbReference type="SMART" id="SM00382">
    <property type="entry name" value="AAA"/>
    <property type="match status" value="1"/>
</dbReference>
<dbReference type="AlphaFoldDB" id="A0A1L7X7M4"/>
<evidence type="ECO:0000313" key="3">
    <source>
        <dbReference type="Proteomes" id="UP000184330"/>
    </source>
</evidence>
<dbReference type="InterPro" id="IPR003959">
    <property type="entry name" value="ATPase_AAA_core"/>
</dbReference>
<dbReference type="CDD" id="cd19481">
    <property type="entry name" value="RecA-like_protease"/>
    <property type="match status" value="1"/>
</dbReference>
<accession>A0A1L7X7M4</accession>
<name>A0A1L7X7M4_9HELO</name>
<dbReference type="Proteomes" id="UP000184330">
    <property type="component" value="Unassembled WGS sequence"/>
</dbReference>
<dbReference type="InterPro" id="IPR003593">
    <property type="entry name" value="AAA+_ATPase"/>
</dbReference>
<sequence length="637" mass="71684">MPPLVVEAPISNAPVLTNGVKAEIKDVPVESPEIKTEKAREKIVRVDRIWDKKTRSFRYVKTVKPKKEKFGRYVITVARSISLQGVFDGKYSTEIRGNHVCKALSDIYKDVDSISFTDNKIELDTEELKLLFHAQHGLQKKLKEVMASESPSDDEIFELSAILEFIPQHFSREFYELSELPAGQITFDLLWTLCPPHALLLSSDDLGQDRVLRVRSSGYAKQMDGSIVFIVKTEFADSDGKHIGFVRSGYADIRVQEFRGTTSLTDLPAAPLHLHPSYETIKADLIARGERILNLHGRHLQEYKGAALGPRDKDGNRIKFNSHGRVMLDPKIFDQFLPNNDHVPVIRNRLRRENVTDEHRLMMNPAVYGFSLGDKMWGSFAVTHLQDVEWNDQVINALVLPQDQKDFVRALVRTHGLSGNGGFDDFVRDKGKGLIGLLAGPPGVGKTLTAEAVAEIARRPLYMLSSGELGESSESVQKKLNEVLEITEAWGAVLLLDEADVFLAKRDDANLTRNAITSIFLRQLEYYQGIMLLTTNRMDSIDGAFQSRLHFCFEYTELSIAAREQIFRSFLEKIKATGGHVIDVSDEDIRELSKLPLNGRQIKNVMSISQAVALEKKENLTIDIIHLAQKFTKTSVG</sequence>